<sequence length="51" mass="5674">MKKERNCDRKIGTITVTIAGIGMFLSTLDSGIINIDYIPDDSRNRCCHVTS</sequence>
<evidence type="ECO:0000313" key="1">
    <source>
        <dbReference type="EMBL" id="SDJ74243.1"/>
    </source>
</evidence>
<gene>
    <name evidence="1" type="ORF">SAMN04487909_12724</name>
</gene>
<evidence type="ECO:0000313" key="2">
    <source>
        <dbReference type="Proteomes" id="UP000182836"/>
    </source>
</evidence>
<dbReference type="Proteomes" id="UP000182836">
    <property type="component" value="Unassembled WGS sequence"/>
</dbReference>
<proteinExistence type="predicted"/>
<dbReference type="AlphaFoldDB" id="A0A1G8W7X0"/>
<name>A0A1G8W7X0_ANEMI</name>
<protein>
    <submittedName>
        <fullName evidence="1">Uncharacterized protein</fullName>
    </submittedName>
</protein>
<accession>A0A1G8W7X0</accession>
<dbReference type="EMBL" id="FNED01000027">
    <property type="protein sequence ID" value="SDJ74243.1"/>
    <property type="molecule type" value="Genomic_DNA"/>
</dbReference>
<organism evidence="1 2">
    <name type="scientific">Aneurinibacillus migulanus</name>
    <name type="common">Bacillus migulanus</name>
    <dbReference type="NCBI Taxonomy" id="47500"/>
    <lineage>
        <taxon>Bacteria</taxon>
        <taxon>Bacillati</taxon>
        <taxon>Bacillota</taxon>
        <taxon>Bacilli</taxon>
        <taxon>Bacillales</taxon>
        <taxon>Paenibacillaceae</taxon>
        <taxon>Aneurinibacillus group</taxon>
        <taxon>Aneurinibacillus</taxon>
    </lineage>
</organism>
<reference evidence="1 2" key="1">
    <citation type="submission" date="2016-10" db="EMBL/GenBank/DDBJ databases">
        <authorList>
            <person name="de Groot N.N."/>
        </authorList>
    </citation>
    <scope>NUCLEOTIDE SEQUENCE [LARGE SCALE GENOMIC DNA]</scope>
    <source>
        <strain evidence="1 2">DSM 2895</strain>
    </source>
</reference>